<dbReference type="EMBL" id="CM001403">
    <property type="protein sequence ID" value="EHQ25524.1"/>
    <property type="molecule type" value="Genomic_DNA"/>
</dbReference>
<evidence type="ECO:0000313" key="1">
    <source>
        <dbReference type="EMBL" id="EHQ25524.1"/>
    </source>
</evidence>
<evidence type="ECO:0000313" key="2">
    <source>
        <dbReference type="Proteomes" id="UP000002774"/>
    </source>
</evidence>
<dbReference type="STRING" id="714943.Mucpa_1362"/>
<dbReference type="AlphaFoldDB" id="H1YHX6"/>
<sequence>MKHNFEERRNNRINYAHQRAAKSEAEADRLYNVSNDMASFIPLGQPILIGHHSEKRDRRYRERMRNVFGQSVAQRDKAAYYGEKAESIEHNNAIFSDDPDALEKLTEKLKTLQELQEFMKAANKCIKKNDKTAFLKLNRATEPLWEKLTTPDYANRTGFPSYKLTNNNANIRRIADRIAGLKKLEKKQAVDKTVNGVRIYENKDANRLQLIFKGKPYEDIRKQLKSSGFHWSPSEGAWQRHISPNALYSAESIVRNFKDIA</sequence>
<protein>
    <recommendedName>
        <fullName evidence="3">DUF3560 domain-containing protein</fullName>
    </recommendedName>
</protein>
<dbReference type="Proteomes" id="UP000002774">
    <property type="component" value="Chromosome"/>
</dbReference>
<accession>H1YHX6</accession>
<dbReference type="OrthoDB" id="9803716at2"/>
<organism evidence="1 2">
    <name type="scientific">Mucilaginibacter paludis DSM 18603</name>
    <dbReference type="NCBI Taxonomy" id="714943"/>
    <lineage>
        <taxon>Bacteria</taxon>
        <taxon>Pseudomonadati</taxon>
        <taxon>Bacteroidota</taxon>
        <taxon>Sphingobacteriia</taxon>
        <taxon>Sphingobacteriales</taxon>
        <taxon>Sphingobacteriaceae</taxon>
        <taxon>Mucilaginibacter</taxon>
    </lineage>
</organism>
<name>H1YHX6_9SPHI</name>
<reference evidence="1" key="1">
    <citation type="submission" date="2011-09" db="EMBL/GenBank/DDBJ databases">
        <title>The permanent draft genome of Mucilaginibacter paludis DSM 18603.</title>
        <authorList>
            <consortium name="US DOE Joint Genome Institute (JGI-PGF)"/>
            <person name="Lucas S."/>
            <person name="Han J."/>
            <person name="Lapidus A."/>
            <person name="Bruce D."/>
            <person name="Goodwin L."/>
            <person name="Pitluck S."/>
            <person name="Peters L."/>
            <person name="Kyrpides N."/>
            <person name="Mavromatis K."/>
            <person name="Ivanova N."/>
            <person name="Mikhailova N."/>
            <person name="Held B."/>
            <person name="Detter J.C."/>
            <person name="Tapia R."/>
            <person name="Han C."/>
            <person name="Land M."/>
            <person name="Hauser L."/>
            <person name="Markowitz V."/>
            <person name="Cheng J.-F."/>
            <person name="Hugenholtz P."/>
            <person name="Woyke T."/>
            <person name="Wu D."/>
            <person name="Tindall B."/>
            <person name="Brambilla E."/>
            <person name="Klenk H.-P."/>
            <person name="Eisen J.A."/>
        </authorList>
    </citation>
    <scope>NUCLEOTIDE SEQUENCE [LARGE SCALE GENOMIC DNA]</scope>
    <source>
        <strain evidence="1">DSM 18603</strain>
    </source>
</reference>
<gene>
    <name evidence="1" type="ORF">Mucpa_1362</name>
</gene>
<evidence type="ECO:0008006" key="3">
    <source>
        <dbReference type="Google" id="ProtNLM"/>
    </source>
</evidence>
<dbReference type="eggNOG" id="COG4227">
    <property type="taxonomic scope" value="Bacteria"/>
</dbReference>
<dbReference type="InterPro" id="IPR021944">
    <property type="entry name" value="DUF3560"/>
</dbReference>
<dbReference type="HOGENOM" id="CLU_066837_0_0_10"/>
<proteinExistence type="predicted"/>
<keyword evidence="2" id="KW-1185">Reference proteome</keyword>
<dbReference type="RefSeq" id="WP_008505295.1">
    <property type="nucleotide sequence ID" value="NZ_CM001403.1"/>
</dbReference>
<dbReference type="Pfam" id="PF12083">
    <property type="entry name" value="DUF3560"/>
    <property type="match status" value="1"/>
</dbReference>